<dbReference type="InterPro" id="IPR011990">
    <property type="entry name" value="TPR-like_helical_dom_sf"/>
</dbReference>
<dbReference type="Gene3D" id="1.25.40.10">
    <property type="entry name" value="Tetratricopeptide repeat domain"/>
    <property type="match status" value="1"/>
</dbReference>
<dbReference type="RefSeq" id="WP_039356716.1">
    <property type="nucleotide sequence ID" value="NZ_JSAN01000030.1"/>
</dbReference>
<keyword evidence="2" id="KW-0732">Signal</keyword>
<feature type="repeat" description="TPR" evidence="1">
    <location>
        <begin position="77"/>
        <end position="110"/>
    </location>
</feature>
<evidence type="ECO:0000256" key="2">
    <source>
        <dbReference type="SAM" id="SignalP"/>
    </source>
</evidence>
<feature type="chain" id="PRO_5002133961" evidence="2">
    <location>
        <begin position="25"/>
        <end position="113"/>
    </location>
</feature>
<protein>
    <submittedName>
        <fullName evidence="3">Uncharacterized protein</fullName>
    </submittedName>
</protein>
<feature type="signal peptide" evidence="2">
    <location>
        <begin position="1"/>
        <end position="24"/>
    </location>
</feature>
<dbReference type="EMBL" id="JSAN01000030">
    <property type="protein sequence ID" value="KIC73320.1"/>
    <property type="molecule type" value="Genomic_DNA"/>
</dbReference>
<dbReference type="InterPro" id="IPR019734">
    <property type="entry name" value="TPR_rpt"/>
</dbReference>
<dbReference type="Proteomes" id="UP000031465">
    <property type="component" value="Unassembled WGS sequence"/>
</dbReference>
<gene>
    <name evidence="3" type="ORF">DB44_BG00090</name>
</gene>
<reference evidence="3 4" key="1">
    <citation type="journal article" date="2014" name="Mol. Biol. Evol.">
        <title>Massive expansion of Ubiquitination-related gene families within the Chlamydiae.</title>
        <authorList>
            <person name="Domman D."/>
            <person name="Collingro A."/>
            <person name="Lagkouvardos I."/>
            <person name="Gehre L."/>
            <person name="Weinmaier T."/>
            <person name="Rattei T."/>
            <person name="Subtil A."/>
            <person name="Horn M."/>
        </authorList>
    </citation>
    <scope>NUCLEOTIDE SEQUENCE [LARGE SCALE GENOMIC DNA]</scope>
    <source>
        <strain evidence="3 4">EI2</strain>
    </source>
</reference>
<evidence type="ECO:0000256" key="1">
    <source>
        <dbReference type="PROSITE-ProRule" id="PRU00339"/>
    </source>
</evidence>
<accession>A0A0C1JQ14</accession>
<evidence type="ECO:0000313" key="4">
    <source>
        <dbReference type="Proteomes" id="UP000031465"/>
    </source>
</evidence>
<dbReference type="PROSITE" id="PS50005">
    <property type="entry name" value="TPR"/>
    <property type="match status" value="1"/>
</dbReference>
<dbReference type="AlphaFoldDB" id="A0A0C1JQ14"/>
<dbReference type="SUPFAM" id="SSF48452">
    <property type="entry name" value="TPR-like"/>
    <property type="match status" value="1"/>
</dbReference>
<dbReference type="PATRIC" id="fig|362787.3.peg.423"/>
<evidence type="ECO:0000313" key="3">
    <source>
        <dbReference type="EMBL" id="KIC73320.1"/>
    </source>
</evidence>
<comment type="caution">
    <text evidence="3">The sequence shown here is derived from an EMBL/GenBank/DDBJ whole genome shotgun (WGS) entry which is preliminary data.</text>
</comment>
<sequence length="113" mass="13523">MKQRSFLLLLILTICLGLHSSVEASKSRPFSSQQEAQRYLNQHYNKGCYYYNKQNWRFAMDEFEKVVYFFPNSTEAAEAYYYLGVCYFERKEYDFANNAFSKYLTSVEQPAFF</sequence>
<organism evidence="3 4">
    <name type="scientific">Candidatus Protochlamydia amoebophila</name>
    <dbReference type="NCBI Taxonomy" id="362787"/>
    <lineage>
        <taxon>Bacteria</taxon>
        <taxon>Pseudomonadati</taxon>
        <taxon>Chlamydiota</taxon>
        <taxon>Chlamydiia</taxon>
        <taxon>Parachlamydiales</taxon>
        <taxon>Parachlamydiaceae</taxon>
        <taxon>Candidatus Protochlamydia</taxon>
    </lineage>
</organism>
<keyword evidence="1" id="KW-0802">TPR repeat</keyword>
<proteinExistence type="predicted"/>
<name>A0A0C1JQ14_9BACT</name>
<dbReference type="SMART" id="SM00028">
    <property type="entry name" value="TPR"/>
    <property type="match status" value="2"/>
</dbReference>